<dbReference type="Proteomes" id="UP000580839">
    <property type="component" value="Unassembled WGS sequence"/>
</dbReference>
<reference evidence="4 5" key="1">
    <citation type="submission" date="2020-04" db="EMBL/GenBank/DDBJ databases">
        <title>Metagenomic profiling of ammonia- and methane-oxidizing microorganisms in a Dutch drinking water treatment plant.</title>
        <authorList>
            <person name="Poghosyan L."/>
            <person name="Leucker S."/>
        </authorList>
    </citation>
    <scope>NUCLEOTIDE SEQUENCE [LARGE SCALE GENOMIC DNA]</scope>
    <source>
        <strain evidence="4">S-RSF-IL-03</strain>
    </source>
</reference>
<feature type="signal peptide" evidence="2">
    <location>
        <begin position="1"/>
        <end position="37"/>
    </location>
</feature>
<sequence>MSVRPLRFTLRLGLRLRRGLALGLALAVSIAPHLAHAHVGAHEAGTDTAKTVADTTKAASSDWFVNTTHGPADTVRFELNEGSWMSVDVSPDGRTLVFDLLGDLYTLPISGGTAARLTSGPAWDYGPRWSPDGRRLLFTSDRGGCDNVWAMNRDGSDARPVTSEKRVVNQAAWSPDGEWVACKKRITDYSSLGTAELWLVNLRGGSGVQLTAKGDLPEAGEPVFSPDGRYLYYSARPSRYAYDRNVYAGIYQIRRFDRVTGDATVITDGFGGSCRPVLSPDGKTMAFVRRERLKTVLGLFDLERGTERILWDGLDDDLMESFAFNGVYPNFAFTPDGRSIVVSGGGQFNRVELSTGKATRIPFTAQVEQVISHALRFPQNIASDQFRVRMISWPTPSPDGRTLVFAAIGSLWSQALPNGTPKKLVTQGGLAYAPTFSRDGRTLAYVSWNDREGGHVWTMPAGGGGSKRLTSIPAQYANPSFSPDGSRLVLIRGDNAPLRGHDLGDEGRAEVVWVPARGGVVSRVTDLASRGSTRRMPRVSWDAKGERIHYVSTEQTGPGEEKTSLWSIRPDGTDKAELLRFKFAEEVIPSPDGKWAAYVEQFNAYLTALPEVGRKVVEIAGEDGPVPVKKFTNDEGADWINWTEGGRRLTWSFGPRLYRTRLDSVLAYWDTRAIEAGRKVIPPAPGAKKAEAKDESGGRVPTDTLEISLWLPRAKPAGTIALTNGRLITMRGDEVVENGTIVIRDNRITAIGPAAQVAVPAGARVFDCKGKTLMPGMIDTHAHLHFNTLDIIPEQQWPYWCNLAYGVTTTHDPSASTYSVFTESEMVEAGVMKGPRTWSTGYILYGADGAGKAVVNSLDDAKHHLKRLKSLGAFSVKSYMQPRREQRQWIIAAARAESMMVMPEGGGNLEMDLSMVVDGHTSNEHALPVTPLRDDVAQLFGHSQTVETPTLLVAYGGLSGEHWFYQHYEAWNNPKLLRFYPRGALDARAIRRPVMTIDGDWHHIKVAQGAKRILDRGGKVSLGAHGQLQGLGPHWELWGLTQGGIGNHDALRCATLTGAWELGMDRDLGSLETGKLADIVVMDRNPLDKIENSDSIRYVLKNGEVFDGETMRQLWPVEKDRPRFLFESENTRMPGTEAPRR</sequence>
<dbReference type="SUPFAM" id="SSF51556">
    <property type="entry name" value="Metallo-dependent hydrolases"/>
    <property type="match status" value="1"/>
</dbReference>
<comment type="caution">
    <text evidence="4">The sequence shown here is derived from an EMBL/GenBank/DDBJ whole genome shotgun (WGS) entry which is preliminary data.</text>
</comment>
<protein>
    <submittedName>
        <fullName evidence="4">Amidohydrolase family protein</fullName>
    </submittedName>
</protein>
<keyword evidence="2" id="KW-0732">Signal</keyword>
<dbReference type="EMBL" id="JABFRW010000137">
    <property type="protein sequence ID" value="NOT34687.1"/>
    <property type="molecule type" value="Genomic_DNA"/>
</dbReference>
<accession>A0A849SP78</accession>
<dbReference type="InterPro" id="IPR032466">
    <property type="entry name" value="Metal_Hydrolase"/>
</dbReference>
<dbReference type="Gene3D" id="3.20.20.140">
    <property type="entry name" value="Metal-dependent hydrolases"/>
    <property type="match status" value="1"/>
</dbReference>
<dbReference type="InterPro" id="IPR011042">
    <property type="entry name" value="6-blade_b-propeller_TolB-like"/>
</dbReference>
<dbReference type="PANTHER" id="PTHR36842">
    <property type="entry name" value="PROTEIN TOLB HOMOLOG"/>
    <property type="match status" value="1"/>
</dbReference>
<evidence type="ECO:0000313" key="4">
    <source>
        <dbReference type="EMBL" id="NOT34687.1"/>
    </source>
</evidence>
<dbReference type="Pfam" id="PF07676">
    <property type="entry name" value="PD40"/>
    <property type="match status" value="4"/>
</dbReference>
<feature type="domain" description="Amidohydrolase-related" evidence="3">
    <location>
        <begin position="1045"/>
        <end position="1105"/>
    </location>
</feature>
<dbReference type="GO" id="GO:0016810">
    <property type="term" value="F:hydrolase activity, acting on carbon-nitrogen (but not peptide) bonds"/>
    <property type="evidence" value="ECO:0007669"/>
    <property type="project" value="InterPro"/>
</dbReference>
<dbReference type="SUPFAM" id="SSF51338">
    <property type="entry name" value="Composite domain of metallo-dependent hydrolases"/>
    <property type="match status" value="1"/>
</dbReference>
<dbReference type="InterPro" id="IPR011059">
    <property type="entry name" value="Metal-dep_hydrolase_composite"/>
</dbReference>
<name>A0A849SP78_UNCEI</name>
<dbReference type="InterPro" id="IPR011659">
    <property type="entry name" value="WD40"/>
</dbReference>
<gene>
    <name evidence="4" type="ORF">HOP12_11030</name>
</gene>
<keyword evidence="4" id="KW-0378">Hydrolase</keyword>
<dbReference type="Pfam" id="PF01979">
    <property type="entry name" value="Amidohydro_1"/>
    <property type="match status" value="1"/>
</dbReference>
<dbReference type="Pfam" id="PF26549">
    <property type="entry name" value="Tricorn_N"/>
    <property type="match status" value="1"/>
</dbReference>
<dbReference type="AlphaFoldDB" id="A0A849SP78"/>
<comment type="similarity">
    <text evidence="1">Belongs to the TolB family.</text>
</comment>
<proteinExistence type="inferred from homology"/>
<dbReference type="Gene3D" id="2.30.40.10">
    <property type="entry name" value="Urease, subunit C, domain 1"/>
    <property type="match status" value="1"/>
</dbReference>
<evidence type="ECO:0000256" key="2">
    <source>
        <dbReference type="SAM" id="SignalP"/>
    </source>
</evidence>
<dbReference type="Gene3D" id="2.120.10.30">
    <property type="entry name" value="TolB, C-terminal domain"/>
    <property type="match status" value="3"/>
</dbReference>
<evidence type="ECO:0000256" key="1">
    <source>
        <dbReference type="ARBA" id="ARBA00009820"/>
    </source>
</evidence>
<organism evidence="4 5">
    <name type="scientific">Eiseniibacteriota bacterium</name>
    <dbReference type="NCBI Taxonomy" id="2212470"/>
    <lineage>
        <taxon>Bacteria</taxon>
        <taxon>Candidatus Eiseniibacteriota</taxon>
    </lineage>
</organism>
<feature type="chain" id="PRO_5032809660" evidence="2">
    <location>
        <begin position="38"/>
        <end position="1141"/>
    </location>
</feature>
<dbReference type="SUPFAM" id="SSF69304">
    <property type="entry name" value="Tricorn protease N-terminal domain"/>
    <property type="match status" value="1"/>
</dbReference>
<dbReference type="PANTHER" id="PTHR36842:SF1">
    <property type="entry name" value="PROTEIN TOLB"/>
    <property type="match status" value="1"/>
</dbReference>
<dbReference type="InterPro" id="IPR006680">
    <property type="entry name" value="Amidohydro-rel"/>
</dbReference>
<evidence type="ECO:0000259" key="3">
    <source>
        <dbReference type="Pfam" id="PF01979"/>
    </source>
</evidence>
<dbReference type="SUPFAM" id="SSF82171">
    <property type="entry name" value="DPP6 N-terminal domain-like"/>
    <property type="match status" value="1"/>
</dbReference>
<evidence type="ECO:0000313" key="5">
    <source>
        <dbReference type="Proteomes" id="UP000580839"/>
    </source>
</evidence>